<dbReference type="KEGG" id="asau:88175766"/>
<proteinExistence type="predicted"/>
<accession>A0AAX4HFF7</accession>
<organism evidence="2 3">
    <name type="scientific">Australozyma saopauloensis</name>
    <dbReference type="NCBI Taxonomy" id="291208"/>
    <lineage>
        <taxon>Eukaryota</taxon>
        <taxon>Fungi</taxon>
        <taxon>Dikarya</taxon>
        <taxon>Ascomycota</taxon>
        <taxon>Saccharomycotina</taxon>
        <taxon>Pichiomycetes</taxon>
        <taxon>Metschnikowiaceae</taxon>
        <taxon>Australozyma</taxon>
    </lineage>
</organism>
<name>A0AAX4HFF7_9ASCO</name>
<dbReference type="RefSeq" id="XP_062879703.1">
    <property type="nucleotide sequence ID" value="XM_063023633.1"/>
</dbReference>
<feature type="compositionally biased region" description="Polar residues" evidence="1">
    <location>
        <begin position="427"/>
        <end position="443"/>
    </location>
</feature>
<reference evidence="2 3" key="1">
    <citation type="submission" date="2023-10" db="EMBL/GenBank/DDBJ databases">
        <title>Draft Genome Sequence of Candida saopaulonensis from a very Premature Infant with Sepsis.</title>
        <authorList>
            <person name="Ning Y."/>
            <person name="Dai R."/>
            <person name="Xiao M."/>
            <person name="Xu Y."/>
            <person name="Yan Q."/>
            <person name="Zhang L."/>
        </authorList>
    </citation>
    <scope>NUCLEOTIDE SEQUENCE [LARGE SCALE GENOMIC DNA]</scope>
    <source>
        <strain evidence="2 3">19XY460</strain>
    </source>
</reference>
<evidence type="ECO:0000313" key="2">
    <source>
        <dbReference type="EMBL" id="WPK27325.1"/>
    </source>
</evidence>
<feature type="region of interest" description="Disordered" evidence="1">
    <location>
        <begin position="399"/>
        <end position="491"/>
    </location>
</feature>
<feature type="region of interest" description="Disordered" evidence="1">
    <location>
        <begin position="518"/>
        <end position="538"/>
    </location>
</feature>
<gene>
    <name evidence="2" type="ORF">PUMCH_004706</name>
</gene>
<dbReference type="Proteomes" id="UP001338582">
    <property type="component" value="Chromosome 6"/>
</dbReference>
<evidence type="ECO:0000313" key="3">
    <source>
        <dbReference type="Proteomes" id="UP001338582"/>
    </source>
</evidence>
<sequence>MVNREKIDTVLASMGKMVSNLQQTSLDEFVHSVKYNFDYYRIHARLNYYSNSRNPRVIHTKLKNQKLTSLRTNPHDPFFVRPGEFLTLAKKEPEDNDFDEILEYYNNARPRGVHTAPTGSRQLDGELRELHTKSNNSDRLFGSRRIGSEFRQAGLKDRSLGVRFAQDYHQEEEQHKSPASRRRQSSTGKSTYCPVHLVPHPMELDVDFTRRMHVRSTGSLSPVNMCEHQRQRPEKRALKTFNTFKPVEKEFVIASTFIEANGGSSQRTGNGYSGMPQHQENIRQERSRNLANGIQVHEKKRIHSHATEIAAFVNGQSDSKLAKLEPEAQVTRKIRRKLVRKPKKYIETRQERPKSDGSIAHADASSNLIELSSHHEEQTSMNPKRKYCDSLYSAMKQSLNSQVSLRPKSGHGSRRSLMSGSREGKRTASSGAKPSSHSRSQGGLSKLDYDHSGLNSSQQRLSHRNGEGRRRPSSTRNFRASSLRAHQKDSQCHCSTCDETKVWQLVLSDISLLAARLSTGSDGGQRERSRSSQKRKRDVFEENLRQGMAHYHSLPTMLFLDSMDDWYN</sequence>
<evidence type="ECO:0000256" key="1">
    <source>
        <dbReference type="SAM" id="MobiDB-lite"/>
    </source>
</evidence>
<dbReference type="EMBL" id="CP138899">
    <property type="protein sequence ID" value="WPK27325.1"/>
    <property type="molecule type" value="Genomic_DNA"/>
</dbReference>
<protein>
    <submittedName>
        <fullName evidence="2">Uncharacterized protein</fullName>
    </submittedName>
</protein>
<dbReference type="GeneID" id="88175766"/>
<feature type="region of interest" description="Disordered" evidence="1">
    <location>
        <begin position="342"/>
        <end position="361"/>
    </location>
</feature>
<keyword evidence="3" id="KW-1185">Reference proteome</keyword>
<dbReference type="AlphaFoldDB" id="A0AAX4HFF7"/>
<feature type="region of interest" description="Disordered" evidence="1">
    <location>
        <begin position="168"/>
        <end position="194"/>
    </location>
</feature>
<feature type="compositionally biased region" description="Basic and acidic residues" evidence="1">
    <location>
        <begin position="344"/>
        <end position="355"/>
    </location>
</feature>